<name>A0ABV8DK17_9NOCA</name>
<proteinExistence type="predicted"/>
<keyword evidence="3" id="KW-1185">Reference proteome</keyword>
<comment type="caution">
    <text evidence="2">The sequence shown here is derived from an EMBL/GenBank/DDBJ whole genome shotgun (WGS) entry which is preliminary data.</text>
</comment>
<keyword evidence="1" id="KW-1133">Transmembrane helix</keyword>
<sequence>MPIARRAPKASKRLLIPLLVAIGISPVILVGVVAWGKIRAEVDPPAEMRHATSTEVEGFEEVSLDSANIDRLVVTKTFIGPVAERPQDGITSPGAVFTPMDKVNASYGTIFLVHGAYRDGCFVGVHQIGDGRALRGVDGLSDSQRDEVVRGEKVVLEMKFACGEG</sequence>
<keyword evidence="1" id="KW-0472">Membrane</keyword>
<evidence type="ECO:0000313" key="2">
    <source>
        <dbReference type="EMBL" id="MFC3960383.1"/>
    </source>
</evidence>
<gene>
    <name evidence="2" type="ORF">ACFO0B_00095</name>
</gene>
<evidence type="ECO:0000256" key="1">
    <source>
        <dbReference type="SAM" id="Phobius"/>
    </source>
</evidence>
<dbReference type="Proteomes" id="UP001595696">
    <property type="component" value="Unassembled WGS sequence"/>
</dbReference>
<organism evidence="2 3">
    <name type="scientific">Nocardia jiangsuensis</name>
    <dbReference type="NCBI Taxonomy" id="1691563"/>
    <lineage>
        <taxon>Bacteria</taxon>
        <taxon>Bacillati</taxon>
        <taxon>Actinomycetota</taxon>
        <taxon>Actinomycetes</taxon>
        <taxon>Mycobacteriales</taxon>
        <taxon>Nocardiaceae</taxon>
        <taxon>Nocardia</taxon>
    </lineage>
</organism>
<dbReference type="RefSeq" id="WP_378610168.1">
    <property type="nucleotide sequence ID" value="NZ_JBHSAX010000002.1"/>
</dbReference>
<evidence type="ECO:0000313" key="3">
    <source>
        <dbReference type="Proteomes" id="UP001595696"/>
    </source>
</evidence>
<dbReference type="EMBL" id="JBHSAX010000002">
    <property type="protein sequence ID" value="MFC3960383.1"/>
    <property type="molecule type" value="Genomic_DNA"/>
</dbReference>
<accession>A0ABV8DK17</accession>
<reference evidence="3" key="1">
    <citation type="journal article" date="2019" name="Int. J. Syst. Evol. Microbiol.">
        <title>The Global Catalogue of Microorganisms (GCM) 10K type strain sequencing project: providing services to taxonomists for standard genome sequencing and annotation.</title>
        <authorList>
            <consortium name="The Broad Institute Genomics Platform"/>
            <consortium name="The Broad Institute Genome Sequencing Center for Infectious Disease"/>
            <person name="Wu L."/>
            <person name="Ma J."/>
        </authorList>
    </citation>
    <scope>NUCLEOTIDE SEQUENCE [LARGE SCALE GENOMIC DNA]</scope>
    <source>
        <strain evidence="3">CGMCC 4.7330</strain>
    </source>
</reference>
<feature type="transmembrane region" description="Helical" evidence="1">
    <location>
        <begin position="14"/>
        <end position="35"/>
    </location>
</feature>
<keyword evidence="1" id="KW-0812">Transmembrane</keyword>
<protein>
    <submittedName>
        <fullName evidence="2">Uncharacterized protein</fullName>
    </submittedName>
</protein>